<feature type="chain" id="PRO_5014921567" evidence="1">
    <location>
        <begin position="16"/>
        <end position="76"/>
    </location>
</feature>
<protein>
    <submittedName>
        <fullName evidence="2">Putative secreted protein</fullName>
    </submittedName>
</protein>
<sequence length="76" mass="8664">MVVVVVFWGWRLGRGDCLCPGGALSTFSTSKRSDCRRAQRQDSDSEKENESERKSLTSVAGWQKAWWKVVVMKKRA</sequence>
<name>A0A2M4CCC1_9DIPT</name>
<keyword evidence="1" id="KW-0732">Signal</keyword>
<accession>A0A2M4CCC1</accession>
<evidence type="ECO:0000313" key="2">
    <source>
        <dbReference type="EMBL" id="MBW62992.1"/>
    </source>
</evidence>
<reference evidence="2" key="1">
    <citation type="submission" date="2018-01" db="EMBL/GenBank/DDBJ databases">
        <title>An insight into the sialome of Amazonian anophelines.</title>
        <authorList>
            <person name="Ribeiro J.M."/>
            <person name="Scarpassa V."/>
            <person name="Calvo E."/>
        </authorList>
    </citation>
    <scope>NUCLEOTIDE SEQUENCE</scope>
    <source>
        <tissue evidence="2">Salivary glands</tissue>
    </source>
</reference>
<organism evidence="2">
    <name type="scientific">Anopheles marajoara</name>
    <dbReference type="NCBI Taxonomy" id="58244"/>
    <lineage>
        <taxon>Eukaryota</taxon>
        <taxon>Metazoa</taxon>
        <taxon>Ecdysozoa</taxon>
        <taxon>Arthropoda</taxon>
        <taxon>Hexapoda</taxon>
        <taxon>Insecta</taxon>
        <taxon>Pterygota</taxon>
        <taxon>Neoptera</taxon>
        <taxon>Endopterygota</taxon>
        <taxon>Diptera</taxon>
        <taxon>Nematocera</taxon>
        <taxon>Culicoidea</taxon>
        <taxon>Culicidae</taxon>
        <taxon>Anophelinae</taxon>
        <taxon>Anopheles</taxon>
    </lineage>
</organism>
<feature type="signal peptide" evidence="1">
    <location>
        <begin position="1"/>
        <end position="15"/>
    </location>
</feature>
<proteinExistence type="predicted"/>
<dbReference type="AlphaFoldDB" id="A0A2M4CCC1"/>
<dbReference type="EMBL" id="GGFJ01013851">
    <property type="protein sequence ID" value="MBW62992.1"/>
    <property type="molecule type" value="Transcribed_RNA"/>
</dbReference>
<evidence type="ECO:0000256" key="1">
    <source>
        <dbReference type="SAM" id="SignalP"/>
    </source>
</evidence>